<dbReference type="Proteomes" id="UP000327179">
    <property type="component" value="Chromosome"/>
</dbReference>
<dbReference type="GO" id="GO:0016787">
    <property type="term" value="F:hydrolase activity"/>
    <property type="evidence" value="ECO:0007669"/>
    <property type="project" value="UniProtKB-KW"/>
</dbReference>
<dbReference type="InterPro" id="IPR029058">
    <property type="entry name" value="AB_hydrolase_fold"/>
</dbReference>
<evidence type="ECO:0000259" key="1">
    <source>
        <dbReference type="Pfam" id="PF00561"/>
    </source>
</evidence>
<dbReference type="Pfam" id="PF00561">
    <property type="entry name" value="Abhydrolase_1"/>
    <property type="match status" value="1"/>
</dbReference>
<keyword evidence="3" id="KW-1185">Reference proteome</keyword>
<dbReference type="RefSeq" id="WP_151131437.1">
    <property type="nucleotide sequence ID" value="NZ_CP043311.1"/>
</dbReference>
<protein>
    <submittedName>
        <fullName evidence="2">Alpha/beta hydrolase</fullName>
    </submittedName>
</protein>
<gene>
    <name evidence="2" type="ORF">FXN65_02090</name>
</gene>
<dbReference type="SUPFAM" id="SSF53474">
    <property type="entry name" value="alpha/beta-Hydrolases"/>
    <property type="match status" value="1"/>
</dbReference>
<dbReference type="InterPro" id="IPR000073">
    <property type="entry name" value="AB_hydrolase_1"/>
</dbReference>
<dbReference type="KEGG" id="plal:FXN65_02090"/>
<dbReference type="Gene3D" id="3.40.50.1820">
    <property type="entry name" value="alpha/beta hydrolase"/>
    <property type="match status" value="1"/>
</dbReference>
<dbReference type="EMBL" id="CP043311">
    <property type="protein sequence ID" value="QEY60895.1"/>
    <property type="molecule type" value="Genomic_DNA"/>
</dbReference>
<reference evidence="2 3" key="1">
    <citation type="submission" date="2019-08" db="EMBL/GenBank/DDBJ databases">
        <title>Whole-genome Sequencing of e-waste polymer degrading bacterium Pseudomonas sp. strain PE08.</title>
        <authorList>
            <person name="Kirdat K."/>
            <person name="Debbarma P."/>
            <person name="Narawade N."/>
            <person name="Suyal D."/>
            <person name="Thorat V."/>
            <person name="Shouche Y."/>
            <person name="Goel R."/>
            <person name="Yadav A."/>
        </authorList>
    </citation>
    <scope>NUCLEOTIDE SEQUENCE [LARGE SCALE GENOMIC DNA]</scope>
    <source>
        <strain evidence="2 3">PE08</strain>
    </source>
</reference>
<keyword evidence="2" id="KW-0378">Hydrolase</keyword>
<evidence type="ECO:0000313" key="2">
    <source>
        <dbReference type="EMBL" id="QEY60895.1"/>
    </source>
</evidence>
<dbReference type="AlphaFoldDB" id="A0A5J6QG70"/>
<name>A0A5J6QG70_9GAMM</name>
<evidence type="ECO:0000313" key="3">
    <source>
        <dbReference type="Proteomes" id="UP000327179"/>
    </source>
</evidence>
<proteinExistence type="predicted"/>
<accession>A0A5J6QG70</accession>
<feature type="domain" description="AB hydrolase-1" evidence="1">
    <location>
        <begin position="31"/>
        <end position="279"/>
    </location>
</feature>
<sequence>MTRPDARPRRLRLPDGRILAYQLYGALEGRPLYYFHGFPGSRLQAALHHEQALAANVCLVAPERPGFGWSDYHPGRNILDWAEDVAFMADTLGHQRFGVLGVSCGGPYALACAQRLGERLDYVGLLAGMGPMDIPALRTTQLPALKAMFGLARLHPRLASPLLALDRLMFQRNPARALKALAGLLAEPDRQLLAANPQTAEDFATFLAEAYRQGIRGACTEAALIASPRPFALEGIQVPVHLYQSGLDRHVPEAMGRYLQARLPRANLHLYPQEGHLSIVINQFPQVLADFTQSTQHEAA</sequence>
<organism evidence="2 3">
    <name type="scientific">Metapseudomonas lalkuanensis</name>
    <dbReference type="NCBI Taxonomy" id="2604832"/>
    <lineage>
        <taxon>Bacteria</taxon>
        <taxon>Pseudomonadati</taxon>
        <taxon>Pseudomonadota</taxon>
        <taxon>Gammaproteobacteria</taxon>
        <taxon>Pseudomonadales</taxon>
        <taxon>Pseudomonadaceae</taxon>
        <taxon>Metapseudomonas</taxon>
    </lineage>
</organism>
<dbReference type="PANTHER" id="PTHR45763">
    <property type="entry name" value="HYDROLASE, ALPHA/BETA FOLD FAMILY PROTEIN, EXPRESSED-RELATED"/>
    <property type="match status" value="1"/>
</dbReference>
<dbReference type="PANTHER" id="PTHR45763:SF46">
    <property type="entry name" value="AB HYDROLASE-1 DOMAIN-CONTAINING PROTEIN"/>
    <property type="match status" value="1"/>
</dbReference>